<reference evidence="2" key="1">
    <citation type="journal article" date="2019" name="Sci. Rep.">
        <title>Draft genome of Tanacetum cinerariifolium, the natural source of mosquito coil.</title>
        <authorList>
            <person name="Yamashiro T."/>
            <person name="Shiraishi A."/>
            <person name="Satake H."/>
            <person name="Nakayama K."/>
        </authorList>
    </citation>
    <scope>NUCLEOTIDE SEQUENCE</scope>
</reference>
<comment type="caution">
    <text evidence="2">The sequence shown here is derived from an EMBL/GenBank/DDBJ whole genome shotgun (WGS) entry which is preliminary data.</text>
</comment>
<organism evidence="2">
    <name type="scientific">Tanacetum cinerariifolium</name>
    <name type="common">Dalmatian daisy</name>
    <name type="synonym">Chrysanthemum cinerariifolium</name>
    <dbReference type="NCBI Taxonomy" id="118510"/>
    <lineage>
        <taxon>Eukaryota</taxon>
        <taxon>Viridiplantae</taxon>
        <taxon>Streptophyta</taxon>
        <taxon>Embryophyta</taxon>
        <taxon>Tracheophyta</taxon>
        <taxon>Spermatophyta</taxon>
        <taxon>Magnoliopsida</taxon>
        <taxon>eudicotyledons</taxon>
        <taxon>Gunneridae</taxon>
        <taxon>Pentapetalae</taxon>
        <taxon>asterids</taxon>
        <taxon>campanulids</taxon>
        <taxon>Asterales</taxon>
        <taxon>Asteraceae</taxon>
        <taxon>Asteroideae</taxon>
        <taxon>Anthemideae</taxon>
        <taxon>Anthemidinae</taxon>
        <taxon>Tanacetum</taxon>
    </lineage>
</organism>
<sequence length="174" mass="19419">MAKLTNTVASPHKPNDSLPLNSKEDVQVACDQSKAPSSVTNIDSSRPNIIQDDIDLGELRNYMEKHMEEDKVFDTNFNVMVTNNSSAHVEDNGSGKGSFLEQFLKSKEASKNKKHSLSDSDESEVEDVCKSDLKPGRGFLDCLEDDLDGYDGYDAQYCDLNEQGQAFCDQYDIY</sequence>
<protein>
    <submittedName>
        <fullName evidence="2">Uncharacterized protein</fullName>
    </submittedName>
</protein>
<gene>
    <name evidence="2" type="ORF">Tci_041537</name>
</gene>
<accession>A0A6L2M800</accession>
<evidence type="ECO:0000256" key="1">
    <source>
        <dbReference type="SAM" id="MobiDB-lite"/>
    </source>
</evidence>
<evidence type="ECO:0000313" key="2">
    <source>
        <dbReference type="EMBL" id="GEU69559.1"/>
    </source>
</evidence>
<dbReference type="EMBL" id="BKCJ010005957">
    <property type="protein sequence ID" value="GEU69559.1"/>
    <property type="molecule type" value="Genomic_DNA"/>
</dbReference>
<name>A0A6L2M800_TANCI</name>
<proteinExistence type="predicted"/>
<dbReference type="AlphaFoldDB" id="A0A6L2M800"/>
<feature type="region of interest" description="Disordered" evidence="1">
    <location>
        <begin position="1"/>
        <end position="24"/>
    </location>
</feature>